<proteinExistence type="predicted"/>
<name>A0AAV4LW13_BABCB</name>
<evidence type="ECO:0000313" key="2">
    <source>
        <dbReference type="Proteomes" id="UP001497744"/>
    </source>
</evidence>
<keyword evidence="1" id="KW-0347">Helicase</keyword>
<gene>
    <name evidence="1" type="ORF">BcabD6B2_34950</name>
</gene>
<accession>A0AAV4LW13</accession>
<keyword evidence="1" id="KW-0067">ATP-binding</keyword>
<dbReference type="RefSeq" id="XP_067716129.1">
    <property type="nucleotide sequence ID" value="XM_067860028.1"/>
</dbReference>
<protein>
    <submittedName>
        <fullName evidence="1">Helicase family member protein</fullName>
    </submittedName>
</protein>
<organism evidence="1 2">
    <name type="scientific">Babesia caballi</name>
    <dbReference type="NCBI Taxonomy" id="5871"/>
    <lineage>
        <taxon>Eukaryota</taxon>
        <taxon>Sar</taxon>
        <taxon>Alveolata</taxon>
        <taxon>Apicomplexa</taxon>
        <taxon>Aconoidasida</taxon>
        <taxon>Piroplasmida</taxon>
        <taxon>Babesiidae</taxon>
        <taxon>Babesia</taxon>
    </lineage>
</organism>
<dbReference type="EMBL" id="BPLF01000003">
    <property type="protein sequence ID" value="GIX64060.1"/>
    <property type="molecule type" value="Genomic_DNA"/>
</dbReference>
<keyword evidence="2" id="KW-1185">Reference proteome</keyword>
<evidence type="ECO:0000313" key="1">
    <source>
        <dbReference type="EMBL" id="GIX64060.1"/>
    </source>
</evidence>
<dbReference type="Proteomes" id="UP001497744">
    <property type="component" value="Unassembled WGS sequence"/>
</dbReference>
<reference evidence="1 2" key="1">
    <citation type="submission" date="2021-06" db="EMBL/GenBank/DDBJ databases">
        <title>Genome sequence of Babesia caballi.</title>
        <authorList>
            <person name="Yamagishi J."/>
            <person name="Kidaka T."/>
            <person name="Ochi A."/>
        </authorList>
    </citation>
    <scope>NUCLEOTIDE SEQUENCE [LARGE SCALE GENOMIC DNA]</scope>
    <source>
        <strain evidence="1">USDA-D6B2</strain>
    </source>
</reference>
<dbReference type="GeneID" id="94195541"/>
<comment type="caution">
    <text evidence="1">The sequence shown here is derived from an EMBL/GenBank/DDBJ whole genome shotgun (WGS) entry which is preliminary data.</text>
</comment>
<keyword evidence="1" id="KW-0378">Hydrolase</keyword>
<sequence length="396" mass="44445">MGDTEYSDIVHGLYNLSAQGVESTDVRFKQLLAALAQAREKRGPLDTEYYGMKGSTRNPVSSAQFERTLDQISVASQYLSVGLEAPDDLLRRCGVDTSAATDDSDKNTASNYAEIMHYAEALHRDGDRWSPSLGWIEYAEAVSENRLAYTLNAVNNLRSMLEFVMSKGSSEGMDSVEALINKLGMEKHAARFRNNGMLRTNKFLSALLRLERQLRLLILQRNFKRSLRLSRHFFLSEPSKPHLWSVRSGGHDWNEHLNTFFATNRDGERMRAKIARYASQRMEAWMRRMDPNNADNGYVSPVRSATPDTPHFRPPPPVRPMQVNELPASSLPATVQQPVVEQHMGDVPMRVAITANEPVYAAPGSFPNGVDIVSHDPTRGMPAAHSESFDSYVTQQ</sequence>
<dbReference type="GO" id="GO:0004386">
    <property type="term" value="F:helicase activity"/>
    <property type="evidence" value="ECO:0007669"/>
    <property type="project" value="UniProtKB-KW"/>
</dbReference>
<dbReference type="AlphaFoldDB" id="A0AAV4LW13"/>
<keyword evidence="1" id="KW-0547">Nucleotide-binding</keyword>